<dbReference type="GO" id="GO:0016020">
    <property type="term" value="C:membrane"/>
    <property type="evidence" value="ECO:0007669"/>
    <property type="project" value="UniProtKB-SubCell"/>
</dbReference>
<reference evidence="5" key="1">
    <citation type="submission" date="2020-10" db="EMBL/GenBank/DDBJ databases">
        <authorList>
            <person name="Castelo-Branco R."/>
            <person name="Eusebio N."/>
            <person name="Adriana R."/>
            <person name="Vieira A."/>
            <person name="Brugerolle De Fraissinette N."/>
            <person name="Rezende De Castro R."/>
            <person name="Schneider M.P."/>
            <person name="Vasconcelos V."/>
            <person name="Leao P.N."/>
        </authorList>
    </citation>
    <scope>NUCLEOTIDE SEQUENCE</scope>
    <source>
        <strain evidence="5">LEGE 07310</strain>
    </source>
</reference>
<feature type="region of interest" description="Disordered" evidence="2">
    <location>
        <begin position="1"/>
        <end position="35"/>
    </location>
</feature>
<comment type="caution">
    <text evidence="5">The sequence shown here is derived from an EMBL/GenBank/DDBJ whole genome shotgun (WGS) entry which is preliminary data.</text>
</comment>
<feature type="domain" description="Cyanobacterial aminoacyl-tRNA synthetase CAAD" evidence="4">
    <location>
        <begin position="67"/>
        <end position="151"/>
    </location>
</feature>
<name>A0A8J7AK32_9CYAN</name>
<evidence type="ECO:0000256" key="3">
    <source>
        <dbReference type="SAM" id="Phobius"/>
    </source>
</evidence>
<keyword evidence="3" id="KW-0472">Membrane</keyword>
<dbReference type="PANTHER" id="PTHR33222">
    <property type="match status" value="1"/>
</dbReference>
<evidence type="ECO:0000256" key="2">
    <source>
        <dbReference type="SAM" id="MobiDB-lite"/>
    </source>
</evidence>
<dbReference type="PANTHER" id="PTHR33222:SF4">
    <property type="entry name" value="PROTEIN CURVATURE THYLAKOID 1A, CHLOROPLASTIC"/>
    <property type="match status" value="1"/>
</dbReference>
<dbReference type="RefSeq" id="WP_193912124.1">
    <property type="nucleotide sequence ID" value="NZ_JADEXG010000099.1"/>
</dbReference>
<feature type="compositionally biased region" description="Acidic residues" evidence="2">
    <location>
        <begin position="1"/>
        <end position="10"/>
    </location>
</feature>
<evidence type="ECO:0000313" key="6">
    <source>
        <dbReference type="Proteomes" id="UP000636505"/>
    </source>
</evidence>
<organism evidence="5 6">
    <name type="scientific">Vasconcelosia minhoensis LEGE 07310</name>
    <dbReference type="NCBI Taxonomy" id="915328"/>
    <lineage>
        <taxon>Bacteria</taxon>
        <taxon>Bacillati</taxon>
        <taxon>Cyanobacteriota</taxon>
        <taxon>Cyanophyceae</taxon>
        <taxon>Nodosilineales</taxon>
        <taxon>Cymatolegaceae</taxon>
        <taxon>Vasconcelosia</taxon>
        <taxon>Vasconcelosia minhoensis</taxon>
    </lineage>
</organism>
<evidence type="ECO:0000259" key="4">
    <source>
        <dbReference type="Pfam" id="PF14159"/>
    </source>
</evidence>
<dbReference type="InterPro" id="IPR025564">
    <property type="entry name" value="CAAD_dom"/>
</dbReference>
<dbReference type="GO" id="GO:0009579">
    <property type="term" value="C:thylakoid"/>
    <property type="evidence" value="ECO:0007669"/>
    <property type="project" value="InterPro"/>
</dbReference>
<keyword evidence="6" id="KW-1185">Reference proteome</keyword>
<keyword evidence="3" id="KW-0812">Transmembrane</keyword>
<dbReference type="InterPro" id="IPR033344">
    <property type="entry name" value="CURT1"/>
</dbReference>
<proteinExistence type="predicted"/>
<dbReference type="EMBL" id="JADEXG010000099">
    <property type="protein sequence ID" value="MBE9080309.1"/>
    <property type="molecule type" value="Genomic_DNA"/>
</dbReference>
<feature type="transmembrane region" description="Helical" evidence="3">
    <location>
        <begin position="112"/>
        <end position="130"/>
    </location>
</feature>
<accession>A0A8J7AK32</accession>
<evidence type="ECO:0000313" key="5">
    <source>
        <dbReference type="EMBL" id="MBE9080309.1"/>
    </source>
</evidence>
<dbReference type="Pfam" id="PF14159">
    <property type="entry name" value="CAAD"/>
    <property type="match status" value="1"/>
</dbReference>
<feature type="compositionally biased region" description="Low complexity" evidence="2">
    <location>
        <begin position="16"/>
        <end position="32"/>
    </location>
</feature>
<evidence type="ECO:0000256" key="1">
    <source>
        <dbReference type="ARBA" id="ARBA00004141"/>
    </source>
</evidence>
<feature type="transmembrane region" description="Helical" evidence="3">
    <location>
        <begin position="80"/>
        <end position="100"/>
    </location>
</feature>
<comment type="subcellular location">
    <subcellularLocation>
        <location evidence="1">Membrane</location>
        <topology evidence="1">Multi-pass membrane protein</topology>
    </subcellularLocation>
</comment>
<dbReference type="Proteomes" id="UP000636505">
    <property type="component" value="Unassembled WGS sequence"/>
</dbReference>
<sequence>MSAEFEEEFTPADSVAAETATTEAGTSPTKTTQAFEDKTFENSTSDTMAQASRIFDQVVSRFGELDKYLSEFVGEYRRPLIALGLVFGLFVAIKLTLAILDAINDVPVLAPLFELIGLTFTGWFVLRYLLKASNRRELISEMNALKDQVLGRGPQV</sequence>
<gene>
    <name evidence="5" type="ORF">IQ241_23980</name>
</gene>
<protein>
    <submittedName>
        <fullName evidence="5">CAAD domain-containing protein</fullName>
    </submittedName>
</protein>
<keyword evidence="3" id="KW-1133">Transmembrane helix</keyword>
<dbReference type="AlphaFoldDB" id="A0A8J7AK32"/>